<protein>
    <submittedName>
        <fullName evidence="1">Uncharacterized protein</fullName>
    </submittedName>
</protein>
<reference evidence="1" key="1">
    <citation type="journal article" date="2015" name="Nature">
        <title>Complex archaea that bridge the gap between prokaryotes and eukaryotes.</title>
        <authorList>
            <person name="Spang A."/>
            <person name="Saw J.H."/>
            <person name="Jorgensen S.L."/>
            <person name="Zaremba-Niedzwiedzka K."/>
            <person name="Martijn J."/>
            <person name="Lind A.E."/>
            <person name="van Eijk R."/>
            <person name="Schleper C."/>
            <person name="Guy L."/>
            <person name="Ettema T.J."/>
        </authorList>
    </citation>
    <scope>NUCLEOTIDE SEQUENCE</scope>
</reference>
<organism evidence="1">
    <name type="scientific">marine sediment metagenome</name>
    <dbReference type="NCBI Taxonomy" id="412755"/>
    <lineage>
        <taxon>unclassified sequences</taxon>
        <taxon>metagenomes</taxon>
        <taxon>ecological metagenomes</taxon>
    </lineage>
</organism>
<proteinExistence type="predicted"/>
<comment type="caution">
    <text evidence="1">The sequence shown here is derived from an EMBL/GenBank/DDBJ whole genome shotgun (WGS) entry which is preliminary data.</text>
</comment>
<accession>A0A0F9QLC3</accession>
<name>A0A0F9QLC3_9ZZZZ</name>
<evidence type="ECO:0000313" key="1">
    <source>
        <dbReference type="EMBL" id="KKN44970.1"/>
    </source>
</evidence>
<dbReference type="AlphaFoldDB" id="A0A0F9QLC3"/>
<gene>
    <name evidence="1" type="ORF">LCGC14_0687910</name>
</gene>
<sequence>MEKDICDKRGYHSFDHSSGFDTGCIRFESEEGDDISIIVACNECGKTAECQGTFEE</sequence>
<dbReference type="EMBL" id="LAZR01001418">
    <property type="protein sequence ID" value="KKN44970.1"/>
    <property type="molecule type" value="Genomic_DNA"/>
</dbReference>